<organism evidence="2 3">
    <name type="scientific">Kaustia mangrovi</name>
    <dbReference type="NCBI Taxonomy" id="2593653"/>
    <lineage>
        <taxon>Bacteria</taxon>
        <taxon>Pseudomonadati</taxon>
        <taxon>Pseudomonadota</taxon>
        <taxon>Alphaproteobacteria</taxon>
        <taxon>Hyphomicrobiales</taxon>
        <taxon>Parvibaculaceae</taxon>
        <taxon>Kaustia</taxon>
    </lineage>
</organism>
<gene>
    <name evidence="2" type="ORF">HW532_14320</name>
</gene>
<keyword evidence="1" id="KW-0812">Transmembrane</keyword>
<proteinExistence type="predicted"/>
<dbReference type="EMBL" id="CP058214">
    <property type="protein sequence ID" value="QPC43758.1"/>
    <property type="molecule type" value="Genomic_DNA"/>
</dbReference>
<sequence>MHTVLVILGGLVLLALTVLLARLTGRPVRSLLPAFVAVWFVCAAINMWIGIARAGYSFMEELPIFAVIFVVPVAVALFLARKR</sequence>
<keyword evidence="3" id="KW-1185">Reference proteome</keyword>
<evidence type="ECO:0000313" key="2">
    <source>
        <dbReference type="EMBL" id="QPC43758.1"/>
    </source>
</evidence>
<protein>
    <submittedName>
        <fullName evidence="2">Uncharacterized protein</fullName>
    </submittedName>
</protein>
<evidence type="ECO:0000256" key="1">
    <source>
        <dbReference type="SAM" id="Phobius"/>
    </source>
</evidence>
<dbReference type="KEGG" id="kmn:HW532_14320"/>
<dbReference type="Proteomes" id="UP000593594">
    <property type="component" value="Chromosome"/>
</dbReference>
<keyword evidence="1" id="KW-1133">Transmembrane helix</keyword>
<dbReference type="RefSeq" id="WP_213161121.1">
    <property type="nucleotide sequence ID" value="NZ_CP058214.1"/>
</dbReference>
<keyword evidence="1" id="KW-0472">Membrane</keyword>
<name>A0A7S8C5H8_9HYPH</name>
<reference evidence="2 3" key="1">
    <citation type="submission" date="2020-06" db="EMBL/GenBank/DDBJ databases">
        <title>Genome sequence of 2 isolates from Red Sea Mangroves.</title>
        <authorList>
            <person name="Sefrji F."/>
            <person name="Michoud G."/>
            <person name="Merlino G."/>
            <person name="Daffonchio D."/>
        </authorList>
    </citation>
    <scope>NUCLEOTIDE SEQUENCE [LARGE SCALE GENOMIC DNA]</scope>
    <source>
        <strain evidence="2 3">R1DC25</strain>
    </source>
</reference>
<accession>A0A7S8C5H8</accession>
<feature type="transmembrane region" description="Helical" evidence="1">
    <location>
        <begin position="62"/>
        <end position="80"/>
    </location>
</feature>
<evidence type="ECO:0000313" key="3">
    <source>
        <dbReference type="Proteomes" id="UP000593594"/>
    </source>
</evidence>
<dbReference type="AlphaFoldDB" id="A0A7S8C5H8"/>
<feature type="transmembrane region" description="Helical" evidence="1">
    <location>
        <begin position="31"/>
        <end position="50"/>
    </location>
</feature>